<keyword evidence="6 9" id="KW-0418">Kinase</keyword>
<dbReference type="PIRSF" id="PIRSF010376">
    <property type="entry name" value="IspE"/>
    <property type="match status" value="1"/>
</dbReference>
<dbReference type="InterPro" id="IPR013750">
    <property type="entry name" value="GHMP_kinase_C_dom"/>
</dbReference>
<evidence type="ECO:0000256" key="4">
    <source>
        <dbReference type="ARBA" id="ARBA00022679"/>
    </source>
</evidence>
<organism evidence="12 13">
    <name type="scientific">Selenihalanaerobacter shriftii</name>
    <dbReference type="NCBI Taxonomy" id="142842"/>
    <lineage>
        <taxon>Bacteria</taxon>
        <taxon>Bacillati</taxon>
        <taxon>Bacillota</taxon>
        <taxon>Clostridia</taxon>
        <taxon>Halanaerobiales</taxon>
        <taxon>Halobacteroidaceae</taxon>
        <taxon>Selenihalanaerobacter</taxon>
    </lineage>
</organism>
<comment type="function">
    <text evidence="9">Catalyzes the phosphorylation of the position 2 hydroxy group of 4-diphosphocytidyl-2C-methyl-D-erythritol.</text>
</comment>
<proteinExistence type="inferred from homology"/>
<dbReference type="PANTHER" id="PTHR43527:SF2">
    <property type="entry name" value="4-DIPHOSPHOCYTIDYL-2-C-METHYL-D-ERYTHRITOL KINASE, CHLOROPLASTIC"/>
    <property type="match status" value="1"/>
</dbReference>
<feature type="active site" evidence="9">
    <location>
        <position position="137"/>
    </location>
</feature>
<dbReference type="InterPro" id="IPR020568">
    <property type="entry name" value="Ribosomal_Su5_D2-typ_SF"/>
</dbReference>
<evidence type="ECO:0000256" key="8">
    <source>
        <dbReference type="ARBA" id="ARBA00032554"/>
    </source>
</evidence>
<dbReference type="PANTHER" id="PTHR43527">
    <property type="entry name" value="4-DIPHOSPHOCYTIDYL-2-C-METHYL-D-ERYTHRITOL KINASE, CHLOROPLASTIC"/>
    <property type="match status" value="1"/>
</dbReference>
<dbReference type="GO" id="GO:0016114">
    <property type="term" value="P:terpenoid biosynthetic process"/>
    <property type="evidence" value="ECO:0007669"/>
    <property type="project" value="UniProtKB-UniRule"/>
</dbReference>
<dbReference type="Gene3D" id="3.30.70.890">
    <property type="entry name" value="GHMP kinase, C-terminal domain"/>
    <property type="match status" value="1"/>
</dbReference>
<gene>
    <name evidence="9" type="primary">ispE</name>
    <name evidence="12" type="ORF">SAMN02745118_01705</name>
</gene>
<comment type="pathway">
    <text evidence="9">Isoprenoid biosynthesis; isopentenyl diphosphate biosynthesis via DXP pathway; isopentenyl diphosphate from 1-deoxy-D-xylulose 5-phosphate: step 3/6.</text>
</comment>
<evidence type="ECO:0000313" key="13">
    <source>
        <dbReference type="Proteomes" id="UP000190625"/>
    </source>
</evidence>
<dbReference type="EC" id="2.7.1.148" evidence="2 9"/>
<keyword evidence="4 9" id="KW-0808">Transferase</keyword>
<evidence type="ECO:0000256" key="9">
    <source>
        <dbReference type="HAMAP-Rule" id="MF_00061"/>
    </source>
</evidence>
<keyword evidence="9" id="KW-0414">Isoprene biosynthesis</keyword>
<evidence type="ECO:0000256" key="5">
    <source>
        <dbReference type="ARBA" id="ARBA00022741"/>
    </source>
</evidence>
<dbReference type="Gene3D" id="3.30.230.10">
    <property type="match status" value="1"/>
</dbReference>
<dbReference type="InterPro" id="IPR014721">
    <property type="entry name" value="Ribsml_uS5_D2-typ_fold_subgr"/>
</dbReference>
<feature type="binding site" evidence="9">
    <location>
        <begin position="95"/>
        <end position="105"/>
    </location>
    <ligand>
        <name>ATP</name>
        <dbReference type="ChEBI" id="CHEBI:30616"/>
    </ligand>
</feature>
<dbReference type="InterPro" id="IPR036554">
    <property type="entry name" value="GHMP_kinase_C_sf"/>
</dbReference>
<evidence type="ECO:0000256" key="2">
    <source>
        <dbReference type="ARBA" id="ARBA00012052"/>
    </source>
</evidence>
<evidence type="ECO:0000259" key="10">
    <source>
        <dbReference type="Pfam" id="PF00288"/>
    </source>
</evidence>
<evidence type="ECO:0000313" key="12">
    <source>
        <dbReference type="EMBL" id="SJZ74579.1"/>
    </source>
</evidence>
<sequence>MVQDLALTTQAKINLILDVVNRRVDGYHEVEMIMQSIDLADELYFTKIEEGIILETDSTKIPTGPQNLVYKAANLLFNKYNLAGGIKVKISKTIPVAAGLAGGSTNAAATLIAINKLWELNLTVHELRSLGAELGADVPFCIKGGTVLATGIGTELEPLKVTPRLDLVLVNPPFSVSTAEIYQSLDLETAIKHPNLDEMIQALKEEKKLDIIFAMDNLLTHVTMNRYEELKKLENLILEQGAKKVLMSGSGPTMLGFTMNKAAAEKLEARLRAKLPKEYVVKRTKTTSQGIIIK</sequence>
<protein>
    <recommendedName>
        <fullName evidence="3 9">4-diphosphocytidyl-2-C-methyl-D-erythritol kinase</fullName>
        <shortName evidence="9">CMK</shortName>
        <ecNumber evidence="2 9">2.7.1.148</ecNumber>
    </recommendedName>
    <alternativeName>
        <fullName evidence="8 9">4-(cytidine-5'-diphospho)-2-C-methyl-D-erythritol kinase</fullName>
    </alternativeName>
</protein>
<dbReference type="GO" id="GO:0005524">
    <property type="term" value="F:ATP binding"/>
    <property type="evidence" value="ECO:0007669"/>
    <property type="project" value="UniProtKB-UniRule"/>
</dbReference>
<feature type="domain" description="GHMP kinase N-terminal" evidence="10">
    <location>
        <begin position="67"/>
        <end position="145"/>
    </location>
</feature>
<dbReference type="HAMAP" id="MF_00061">
    <property type="entry name" value="IspE"/>
    <property type="match status" value="1"/>
</dbReference>
<evidence type="ECO:0000259" key="11">
    <source>
        <dbReference type="Pfam" id="PF08544"/>
    </source>
</evidence>
<comment type="catalytic activity">
    <reaction evidence="9">
        <text>4-CDP-2-C-methyl-D-erythritol + ATP = 4-CDP-2-C-methyl-D-erythritol 2-phosphate + ADP + H(+)</text>
        <dbReference type="Rhea" id="RHEA:18437"/>
        <dbReference type="ChEBI" id="CHEBI:15378"/>
        <dbReference type="ChEBI" id="CHEBI:30616"/>
        <dbReference type="ChEBI" id="CHEBI:57823"/>
        <dbReference type="ChEBI" id="CHEBI:57919"/>
        <dbReference type="ChEBI" id="CHEBI:456216"/>
        <dbReference type="EC" id="2.7.1.148"/>
    </reaction>
</comment>
<name>A0A1T4N5J4_9FIRM</name>
<dbReference type="AlphaFoldDB" id="A0A1T4N5J4"/>
<dbReference type="GO" id="GO:0050515">
    <property type="term" value="F:4-(cytidine 5'-diphospho)-2-C-methyl-D-erythritol kinase activity"/>
    <property type="evidence" value="ECO:0007669"/>
    <property type="project" value="UniProtKB-UniRule"/>
</dbReference>
<dbReference type="UniPathway" id="UPA00056">
    <property type="reaction ID" value="UER00094"/>
</dbReference>
<keyword evidence="7 9" id="KW-0067">ATP-binding</keyword>
<dbReference type="Proteomes" id="UP000190625">
    <property type="component" value="Unassembled WGS sequence"/>
</dbReference>
<keyword evidence="5 9" id="KW-0547">Nucleotide-binding</keyword>
<dbReference type="GO" id="GO:0019288">
    <property type="term" value="P:isopentenyl diphosphate biosynthetic process, methylerythritol 4-phosphate pathway"/>
    <property type="evidence" value="ECO:0007669"/>
    <property type="project" value="UniProtKB-UniRule"/>
</dbReference>
<evidence type="ECO:0000256" key="6">
    <source>
        <dbReference type="ARBA" id="ARBA00022777"/>
    </source>
</evidence>
<comment type="similarity">
    <text evidence="1 9">Belongs to the GHMP kinase family. IspE subfamily.</text>
</comment>
<dbReference type="SUPFAM" id="SSF54211">
    <property type="entry name" value="Ribosomal protein S5 domain 2-like"/>
    <property type="match status" value="1"/>
</dbReference>
<evidence type="ECO:0000256" key="1">
    <source>
        <dbReference type="ARBA" id="ARBA00009684"/>
    </source>
</evidence>
<feature type="active site" evidence="9">
    <location>
        <position position="12"/>
    </location>
</feature>
<dbReference type="InterPro" id="IPR004424">
    <property type="entry name" value="IspE"/>
</dbReference>
<dbReference type="NCBIfam" id="TIGR00154">
    <property type="entry name" value="ispE"/>
    <property type="match status" value="1"/>
</dbReference>
<dbReference type="Pfam" id="PF08544">
    <property type="entry name" value="GHMP_kinases_C"/>
    <property type="match status" value="1"/>
</dbReference>
<dbReference type="RefSeq" id="WP_078810169.1">
    <property type="nucleotide sequence ID" value="NZ_FUWM01000013.1"/>
</dbReference>
<dbReference type="InterPro" id="IPR006204">
    <property type="entry name" value="GHMP_kinase_N_dom"/>
</dbReference>
<reference evidence="13" key="1">
    <citation type="submission" date="2017-02" db="EMBL/GenBank/DDBJ databases">
        <authorList>
            <person name="Varghese N."/>
            <person name="Submissions S."/>
        </authorList>
    </citation>
    <scope>NUCLEOTIDE SEQUENCE [LARGE SCALE GENOMIC DNA]</scope>
    <source>
        <strain evidence="13">ATCC BAA-73</strain>
    </source>
</reference>
<dbReference type="OrthoDB" id="9809438at2"/>
<evidence type="ECO:0000256" key="3">
    <source>
        <dbReference type="ARBA" id="ARBA00017473"/>
    </source>
</evidence>
<dbReference type="Pfam" id="PF00288">
    <property type="entry name" value="GHMP_kinases_N"/>
    <property type="match status" value="1"/>
</dbReference>
<dbReference type="EMBL" id="FUWM01000013">
    <property type="protein sequence ID" value="SJZ74579.1"/>
    <property type="molecule type" value="Genomic_DNA"/>
</dbReference>
<feature type="domain" description="GHMP kinase C-terminal" evidence="11">
    <location>
        <begin position="218"/>
        <end position="276"/>
    </location>
</feature>
<accession>A0A1T4N5J4</accession>
<evidence type="ECO:0000256" key="7">
    <source>
        <dbReference type="ARBA" id="ARBA00022840"/>
    </source>
</evidence>
<dbReference type="SUPFAM" id="SSF55060">
    <property type="entry name" value="GHMP Kinase, C-terminal domain"/>
    <property type="match status" value="1"/>
</dbReference>
<keyword evidence="13" id="KW-1185">Reference proteome</keyword>
<dbReference type="STRING" id="142842.SAMN02745118_01705"/>